<organism evidence="2 3">
    <name type="scientific">Paragonimus heterotremus</name>
    <dbReference type="NCBI Taxonomy" id="100268"/>
    <lineage>
        <taxon>Eukaryota</taxon>
        <taxon>Metazoa</taxon>
        <taxon>Spiralia</taxon>
        <taxon>Lophotrochozoa</taxon>
        <taxon>Platyhelminthes</taxon>
        <taxon>Trematoda</taxon>
        <taxon>Digenea</taxon>
        <taxon>Plagiorchiida</taxon>
        <taxon>Troglotremata</taxon>
        <taxon>Troglotrematidae</taxon>
        <taxon>Paragonimus</taxon>
    </lineage>
</organism>
<dbReference type="Pfam" id="PF00787">
    <property type="entry name" value="PX"/>
    <property type="match status" value="1"/>
</dbReference>
<evidence type="ECO:0000313" key="3">
    <source>
        <dbReference type="Proteomes" id="UP000748531"/>
    </source>
</evidence>
<name>A0A8J4SPK4_9TREM</name>
<evidence type="ECO:0000259" key="1">
    <source>
        <dbReference type="Pfam" id="PF00787"/>
    </source>
</evidence>
<dbReference type="InterPro" id="IPR036871">
    <property type="entry name" value="PX_dom_sf"/>
</dbReference>
<dbReference type="Gene3D" id="3.30.1520.10">
    <property type="entry name" value="Phox-like domain"/>
    <property type="match status" value="1"/>
</dbReference>
<feature type="domain" description="PX" evidence="1">
    <location>
        <begin position="6"/>
        <end position="45"/>
    </location>
</feature>
<dbReference type="SUPFAM" id="SSF64268">
    <property type="entry name" value="PX domain"/>
    <property type="match status" value="1"/>
</dbReference>
<accession>A0A8J4SPK4</accession>
<dbReference type="OrthoDB" id="205639at2759"/>
<evidence type="ECO:0000313" key="2">
    <source>
        <dbReference type="EMBL" id="KAF5395456.1"/>
    </source>
</evidence>
<gene>
    <name evidence="2" type="ORF">PHET_12167</name>
</gene>
<proteinExistence type="predicted"/>
<keyword evidence="3" id="KW-1185">Reference proteome</keyword>
<comment type="caution">
    <text evidence="2">The sequence shown here is derived from an EMBL/GenBank/DDBJ whole genome shotgun (WGS) entry which is preliminary data.</text>
</comment>
<sequence>MLTTTLDRFSDDFLADRSSGLNTFLRRLSRHPLLSADPDTIAFFTLLNDVSIHSAEF</sequence>
<dbReference type="GO" id="GO:0035091">
    <property type="term" value="F:phosphatidylinositol binding"/>
    <property type="evidence" value="ECO:0007669"/>
    <property type="project" value="InterPro"/>
</dbReference>
<dbReference type="Proteomes" id="UP000748531">
    <property type="component" value="Unassembled WGS sequence"/>
</dbReference>
<dbReference type="EMBL" id="LUCH01012911">
    <property type="protein sequence ID" value="KAF5395456.1"/>
    <property type="molecule type" value="Genomic_DNA"/>
</dbReference>
<dbReference type="InterPro" id="IPR001683">
    <property type="entry name" value="PX_dom"/>
</dbReference>
<reference evidence="2" key="1">
    <citation type="submission" date="2019-05" db="EMBL/GenBank/DDBJ databases">
        <title>Annotation for the trematode Paragonimus heterotremus.</title>
        <authorList>
            <person name="Choi Y.-J."/>
        </authorList>
    </citation>
    <scope>NUCLEOTIDE SEQUENCE</scope>
    <source>
        <strain evidence="2">LC</strain>
    </source>
</reference>
<protein>
    <recommendedName>
        <fullName evidence="1">PX domain-containing protein</fullName>
    </recommendedName>
</protein>
<dbReference type="AlphaFoldDB" id="A0A8J4SPK4"/>